<protein>
    <recommendedName>
        <fullName evidence="4">Transposase</fullName>
    </recommendedName>
</protein>
<organism evidence="2 3">
    <name type="scientific">Streptomyces javensis</name>
    <dbReference type="NCBI Taxonomy" id="114698"/>
    <lineage>
        <taxon>Bacteria</taxon>
        <taxon>Bacillati</taxon>
        <taxon>Actinomycetota</taxon>
        <taxon>Actinomycetes</taxon>
        <taxon>Kitasatosporales</taxon>
        <taxon>Streptomycetaceae</taxon>
        <taxon>Streptomyces</taxon>
        <taxon>Streptomyces violaceusniger group</taxon>
    </lineage>
</organism>
<feature type="region of interest" description="Disordered" evidence="1">
    <location>
        <begin position="68"/>
        <end position="90"/>
    </location>
</feature>
<reference evidence="2 3" key="1">
    <citation type="journal article" date="2019" name="Int. J. Syst. Evol. Microbiol.">
        <title>The Global Catalogue of Microorganisms (GCM) 10K type strain sequencing project: providing services to taxonomists for standard genome sequencing and annotation.</title>
        <authorList>
            <consortium name="The Broad Institute Genomics Platform"/>
            <consortium name="The Broad Institute Genome Sequencing Center for Infectious Disease"/>
            <person name="Wu L."/>
            <person name="Ma J."/>
        </authorList>
    </citation>
    <scope>NUCLEOTIDE SEQUENCE [LARGE SCALE GENOMIC DNA]</scope>
    <source>
        <strain evidence="2 3">JCM 11448</strain>
    </source>
</reference>
<dbReference type="Proteomes" id="UP001500282">
    <property type="component" value="Unassembled WGS sequence"/>
</dbReference>
<comment type="caution">
    <text evidence="2">The sequence shown here is derived from an EMBL/GenBank/DDBJ whole genome shotgun (WGS) entry which is preliminary data.</text>
</comment>
<accession>A0ABN1X2L4</accession>
<keyword evidence="3" id="KW-1185">Reference proteome</keyword>
<dbReference type="EMBL" id="BAAAIH010000018">
    <property type="protein sequence ID" value="GAA1274604.1"/>
    <property type="molecule type" value="Genomic_DNA"/>
</dbReference>
<proteinExistence type="predicted"/>
<evidence type="ECO:0000313" key="3">
    <source>
        <dbReference type="Proteomes" id="UP001500282"/>
    </source>
</evidence>
<evidence type="ECO:0008006" key="4">
    <source>
        <dbReference type="Google" id="ProtNLM"/>
    </source>
</evidence>
<evidence type="ECO:0000313" key="2">
    <source>
        <dbReference type="EMBL" id="GAA1274604.1"/>
    </source>
</evidence>
<name>A0ABN1X2L4_9ACTN</name>
<sequence length="162" mass="17504">MAAGWRWRATARGPGWSCVYHCRHNPIGTFYRRLTSVAPGVNRPLPSVEDIKGSPADGGVMSKHTIVDVKGPEGEGQSLTARPATDRPPPLGILARYFERPCDPAPSQSAVTGEGWHLGHTALNRWAKQLAHRTPPAGPRHDAGTAADRAYRCPAHLWGGFS</sequence>
<evidence type="ECO:0000256" key="1">
    <source>
        <dbReference type="SAM" id="MobiDB-lite"/>
    </source>
</evidence>
<gene>
    <name evidence="2" type="ORF">GCM10009579_36980</name>
</gene>